<dbReference type="OrthoDB" id="184858at2"/>
<dbReference type="EMBL" id="BJWH01000004">
    <property type="protein sequence ID" value="GEL97784.1"/>
    <property type="molecule type" value="Genomic_DNA"/>
</dbReference>
<keyword evidence="3" id="KW-1185">Reference proteome</keyword>
<reference evidence="2 3" key="1">
    <citation type="submission" date="2019-07" db="EMBL/GenBank/DDBJ databases">
        <title>Whole genome shotgun sequence of Cellulomonas terrae NBRC 100819.</title>
        <authorList>
            <person name="Hosoyama A."/>
            <person name="Uohara A."/>
            <person name="Ohji S."/>
            <person name="Ichikawa N."/>
        </authorList>
    </citation>
    <scope>NUCLEOTIDE SEQUENCE [LARGE SCALE GENOMIC DNA]</scope>
    <source>
        <strain evidence="2 3">NBRC 100819</strain>
    </source>
</reference>
<evidence type="ECO:0000313" key="3">
    <source>
        <dbReference type="Proteomes" id="UP000321049"/>
    </source>
</evidence>
<evidence type="ECO:0000313" key="2">
    <source>
        <dbReference type="EMBL" id="GEL97784.1"/>
    </source>
</evidence>
<dbReference type="AlphaFoldDB" id="A0A511JIJ0"/>
<keyword evidence="1" id="KW-0732">Signal</keyword>
<name>A0A511JIJ0_9CELL</name>
<comment type="caution">
    <text evidence="2">The sequence shown here is derived from an EMBL/GenBank/DDBJ whole genome shotgun (WGS) entry which is preliminary data.</text>
</comment>
<dbReference type="RefSeq" id="WP_146845316.1">
    <property type="nucleotide sequence ID" value="NZ_BJWH01000004.1"/>
</dbReference>
<proteinExistence type="predicted"/>
<evidence type="ECO:0000256" key="1">
    <source>
        <dbReference type="SAM" id="SignalP"/>
    </source>
</evidence>
<sequence length="214" mass="21516">MTRNSAIAARVAMASVGGALLLGVGGAAFADELQQSDGVEVLTTIEPLTGPGTLAMTVAASSTTLTEGVSDDTTQRQFFGALPSVTITDTRTTIPEGAAWAVVGQASDLVSTDGGGQPAISAGYLGWTPSVVDPGETYEVLPGDQVDTILDDGPNNVGLEGIAGPELLAMTLNDSATTQAVAGSWTANAGLFLKVPLNTPAGAYSSVLTLSLFE</sequence>
<gene>
    <name evidence="2" type="ORF">CTE05_13310</name>
</gene>
<feature type="chain" id="PRO_5021957865" description="WxL domain-containing protein" evidence="1">
    <location>
        <begin position="31"/>
        <end position="214"/>
    </location>
</feature>
<feature type="signal peptide" evidence="1">
    <location>
        <begin position="1"/>
        <end position="30"/>
    </location>
</feature>
<protein>
    <recommendedName>
        <fullName evidence="4">WxL domain-containing protein</fullName>
    </recommendedName>
</protein>
<dbReference type="Proteomes" id="UP000321049">
    <property type="component" value="Unassembled WGS sequence"/>
</dbReference>
<evidence type="ECO:0008006" key="4">
    <source>
        <dbReference type="Google" id="ProtNLM"/>
    </source>
</evidence>
<organism evidence="2 3">
    <name type="scientific">Cellulomonas terrae</name>
    <dbReference type="NCBI Taxonomy" id="311234"/>
    <lineage>
        <taxon>Bacteria</taxon>
        <taxon>Bacillati</taxon>
        <taxon>Actinomycetota</taxon>
        <taxon>Actinomycetes</taxon>
        <taxon>Micrococcales</taxon>
        <taxon>Cellulomonadaceae</taxon>
        <taxon>Cellulomonas</taxon>
    </lineage>
</organism>
<accession>A0A511JIJ0</accession>